<feature type="non-terminal residue" evidence="2">
    <location>
        <position position="1"/>
    </location>
</feature>
<dbReference type="InterPro" id="IPR024079">
    <property type="entry name" value="MetalloPept_cat_dom_sf"/>
</dbReference>
<feature type="compositionally biased region" description="Polar residues" evidence="1">
    <location>
        <begin position="111"/>
        <end position="124"/>
    </location>
</feature>
<evidence type="ECO:0000256" key="1">
    <source>
        <dbReference type="SAM" id="MobiDB-lite"/>
    </source>
</evidence>
<evidence type="ECO:0000313" key="2">
    <source>
        <dbReference type="EMBL" id="RML99729.1"/>
    </source>
</evidence>
<sequence>AAWADRDGNGTINLTYTFLTAKPAGFNNALGTFSAFNAQQKAQAVLSMQSWADVAKVSFTQAASGGDGHMTFGNYSDGSNGGSAFAYLPSGGRTDGQSWYLISDSYRQNVSPDNGNYGRQTLTHEIGHTQ</sequence>
<proteinExistence type="predicted"/>
<comment type="caution">
    <text evidence="2">The sequence shown here is derived from an EMBL/GenBank/DDBJ whole genome shotgun (WGS) entry which is preliminary data.</text>
</comment>
<protein>
    <submittedName>
        <fullName evidence="2">Alkaline metalloendoprotease</fullName>
    </submittedName>
</protein>
<keyword evidence="2" id="KW-0378">Hydrolase</keyword>
<feature type="non-terminal residue" evidence="2">
    <location>
        <position position="130"/>
    </location>
</feature>
<dbReference type="EMBL" id="RBNL01000602">
    <property type="protein sequence ID" value="RML99729.1"/>
    <property type="molecule type" value="Genomic_DNA"/>
</dbReference>
<keyword evidence="2" id="KW-0645">Protease</keyword>
<dbReference type="Proteomes" id="UP000282378">
    <property type="component" value="Unassembled WGS sequence"/>
</dbReference>
<name>A0A3M3AGW0_PSEYM</name>
<dbReference type="GO" id="GO:0008237">
    <property type="term" value="F:metallopeptidase activity"/>
    <property type="evidence" value="ECO:0007669"/>
    <property type="project" value="InterPro"/>
</dbReference>
<dbReference type="AlphaFoldDB" id="A0A3M3AGW0"/>
<reference evidence="2 3" key="1">
    <citation type="submission" date="2018-08" db="EMBL/GenBank/DDBJ databases">
        <title>Recombination of ecologically and evolutionarily significant loci maintains genetic cohesion in the Pseudomonas syringae species complex.</title>
        <authorList>
            <person name="Dillon M."/>
            <person name="Thakur S."/>
            <person name="Almeida R.N.D."/>
            <person name="Weir B.S."/>
            <person name="Guttman D.S."/>
        </authorList>
    </citation>
    <scope>NUCLEOTIDE SEQUENCE [LARGE SCALE GENOMIC DNA]</scope>
    <source>
        <strain evidence="2 3">88_10</strain>
    </source>
</reference>
<dbReference type="SUPFAM" id="SSF55486">
    <property type="entry name" value="Metalloproteases ('zincins'), catalytic domain"/>
    <property type="match status" value="1"/>
</dbReference>
<feature type="region of interest" description="Disordered" evidence="1">
    <location>
        <begin position="111"/>
        <end position="130"/>
    </location>
</feature>
<dbReference type="GO" id="GO:0006508">
    <property type="term" value="P:proteolysis"/>
    <property type="evidence" value="ECO:0007669"/>
    <property type="project" value="UniProtKB-KW"/>
</dbReference>
<evidence type="ECO:0000313" key="3">
    <source>
        <dbReference type="Proteomes" id="UP000282378"/>
    </source>
</evidence>
<dbReference type="Gene3D" id="3.40.390.10">
    <property type="entry name" value="Collagenase (Catalytic Domain)"/>
    <property type="match status" value="1"/>
</dbReference>
<accession>A0A3M3AGW0</accession>
<organism evidence="2 3">
    <name type="scientific">Pseudomonas syringae pv. maculicola</name>
    <dbReference type="NCBI Taxonomy" id="59511"/>
    <lineage>
        <taxon>Bacteria</taxon>
        <taxon>Pseudomonadati</taxon>
        <taxon>Pseudomonadota</taxon>
        <taxon>Gammaproteobacteria</taxon>
        <taxon>Pseudomonadales</taxon>
        <taxon>Pseudomonadaceae</taxon>
        <taxon>Pseudomonas</taxon>
    </lineage>
</organism>
<gene>
    <name evidence="2" type="ORF">APX70_05337</name>
</gene>